<evidence type="ECO:0008006" key="5">
    <source>
        <dbReference type="Google" id="ProtNLM"/>
    </source>
</evidence>
<evidence type="ECO:0000313" key="3">
    <source>
        <dbReference type="EMBL" id="KAK9031865.1"/>
    </source>
</evidence>
<evidence type="ECO:0000256" key="1">
    <source>
        <dbReference type="SAM" id="MobiDB-lite"/>
    </source>
</evidence>
<proteinExistence type="predicted"/>
<dbReference type="Proteomes" id="UP001396334">
    <property type="component" value="Unassembled WGS sequence"/>
</dbReference>
<feature type="chain" id="PRO_5046655650" description="Secreted protein" evidence="2">
    <location>
        <begin position="20"/>
        <end position="150"/>
    </location>
</feature>
<sequence>MMKACHLLMCLIWTQVISATDLPNATASGNPATVNVLAAPVGIMNVVPLQGDTANVVVFATDVDGGPMHPMMDEFNEWFDINDNGADSVRCGPSNYLPVKRPYGGSNPSKTKRARPTTTTAPMRETKQTRARRSSHKHSSVEVENTTTPV</sequence>
<protein>
    <recommendedName>
        <fullName evidence="5">Secreted protein</fullName>
    </recommendedName>
</protein>
<keyword evidence="4" id="KW-1185">Reference proteome</keyword>
<feature type="signal peptide" evidence="2">
    <location>
        <begin position="1"/>
        <end position="19"/>
    </location>
</feature>
<keyword evidence="2" id="KW-0732">Signal</keyword>
<comment type="caution">
    <text evidence="3">The sequence shown here is derived from an EMBL/GenBank/DDBJ whole genome shotgun (WGS) entry which is preliminary data.</text>
</comment>
<organism evidence="3 4">
    <name type="scientific">Hibiscus sabdariffa</name>
    <name type="common">roselle</name>
    <dbReference type="NCBI Taxonomy" id="183260"/>
    <lineage>
        <taxon>Eukaryota</taxon>
        <taxon>Viridiplantae</taxon>
        <taxon>Streptophyta</taxon>
        <taxon>Embryophyta</taxon>
        <taxon>Tracheophyta</taxon>
        <taxon>Spermatophyta</taxon>
        <taxon>Magnoliopsida</taxon>
        <taxon>eudicotyledons</taxon>
        <taxon>Gunneridae</taxon>
        <taxon>Pentapetalae</taxon>
        <taxon>rosids</taxon>
        <taxon>malvids</taxon>
        <taxon>Malvales</taxon>
        <taxon>Malvaceae</taxon>
        <taxon>Malvoideae</taxon>
        <taxon>Hibiscus</taxon>
    </lineage>
</organism>
<name>A0ABR2T3I4_9ROSI</name>
<evidence type="ECO:0000256" key="2">
    <source>
        <dbReference type="SAM" id="SignalP"/>
    </source>
</evidence>
<feature type="region of interest" description="Disordered" evidence="1">
    <location>
        <begin position="97"/>
        <end position="150"/>
    </location>
</feature>
<gene>
    <name evidence="3" type="ORF">V6N11_056151</name>
</gene>
<feature type="compositionally biased region" description="Basic residues" evidence="1">
    <location>
        <begin position="129"/>
        <end position="138"/>
    </location>
</feature>
<dbReference type="EMBL" id="JBBPBN010000009">
    <property type="protein sequence ID" value="KAK9031865.1"/>
    <property type="molecule type" value="Genomic_DNA"/>
</dbReference>
<evidence type="ECO:0000313" key="4">
    <source>
        <dbReference type="Proteomes" id="UP001396334"/>
    </source>
</evidence>
<accession>A0ABR2T3I4</accession>
<reference evidence="3 4" key="1">
    <citation type="journal article" date="2024" name="G3 (Bethesda)">
        <title>Genome assembly of Hibiscus sabdariffa L. provides insights into metabolisms of medicinal natural products.</title>
        <authorList>
            <person name="Kim T."/>
        </authorList>
    </citation>
    <scope>NUCLEOTIDE SEQUENCE [LARGE SCALE GENOMIC DNA]</scope>
    <source>
        <strain evidence="3">TK-2024</strain>
        <tissue evidence="3">Old leaves</tissue>
    </source>
</reference>